<protein>
    <recommendedName>
        <fullName evidence="3">F-box domain-containing protein</fullName>
    </recommendedName>
</protein>
<dbReference type="EMBL" id="JASNQZ010000011">
    <property type="protein sequence ID" value="KAL0951970.1"/>
    <property type="molecule type" value="Genomic_DNA"/>
</dbReference>
<dbReference type="Gene3D" id="3.80.10.10">
    <property type="entry name" value="Ribonuclease Inhibitor"/>
    <property type="match status" value="1"/>
</dbReference>
<gene>
    <name evidence="1" type="ORF">HGRIS_008622</name>
</gene>
<organism evidence="1 2">
    <name type="scientific">Hohenbuehelia grisea</name>
    <dbReference type="NCBI Taxonomy" id="104357"/>
    <lineage>
        <taxon>Eukaryota</taxon>
        <taxon>Fungi</taxon>
        <taxon>Dikarya</taxon>
        <taxon>Basidiomycota</taxon>
        <taxon>Agaricomycotina</taxon>
        <taxon>Agaricomycetes</taxon>
        <taxon>Agaricomycetidae</taxon>
        <taxon>Agaricales</taxon>
        <taxon>Pleurotineae</taxon>
        <taxon>Pleurotaceae</taxon>
        <taxon>Hohenbuehelia</taxon>
    </lineage>
</organism>
<dbReference type="SUPFAM" id="SSF52047">
    <property type="entry name" value="RNI-like"/>
    <property type="match status" value="1"/>
</dbReference>
<evidence type="ECO:0000313" key="1">
    <source>
        <dbReference type="EMBL" id="KAL0951970.1"/>
    </source>
</evidence>
<sequence length="440" mass="49273">MGFFKLLDISSPPGAAEHSVSFDLTSAYPPRRMPRKRIVKIPTPVHMPMEVVLTILEAAYYDNNLQPNDRLLKDCALVCRNWSVPAQKLLFSNVTLRTERAARAFLAAVNRSSDRGRMLGDAVIRMRAVLDHNQPQHLSQHSFAFAVQACPNLYELNLAMYGCGVPGSDVVGVPDMSRMRRIAPSFDARTLAVLKSGPRIRALNFSNWSDNRHSVMQLLDVWPSLTSLVMSGTAPQLPSASQLPFRCALHELRMNFQAAPSLDFVKWLLHNSADSLRILELEREPTQELLDYLVDVHGPSLQSLALPACGSHEHALAIQRCRALRELKLESPWVSPMVFRRLPDELQHVALGIDRDTALQPVIETVKSRPYLGVVTAHLWAGGEQHPQLPALKIACAYRGVELRLTNDIQVFRAMTRGDPVPNQGFPRIRSLANLVRMRC</sequence>
<reference evidence="2" key="1">
    <citation type="submission" date="2024-06" db="EMBL/GenBank/DDBJ databases">
        <title>Multi-omics analyses provide insights into the biosynthesis of the anticancer antibiotic pleurotin in Hohenbuehelia grisea.</title>
        <authorList>
            <person name="Weaver J.A."/>
            <person name="Alberti F."/>
        </authorList>
    </citation>
    <scope>NUCLEOTIDE SEQUENCE [LARGE SCALE GENOMIC DNA]</scope>
    <source>
        <strain evidence="2">T-177</strain>
    </source>
</reference>
<dbReference type="InterPro" id="IPR032675">
    <property type="entry name" value="LRR_dom_sf"/>
</dbReference>
<accession>A0ABR3JA07</accession>
<keyword evidence="2" id="KW-1185">Reference proteome</keyword>
<comment type="caution">
    <text evidence="1">The sequence shown here is derived from an EMBL/GenBank/DDBJ whole genome shotgun (WGS) entry which is preliminary data.</text>
</comment>
<evidence type="ECO:0000313" key="2">
    <source>
        <dbReference type="Proteomes" id="UP001556367"/>
    </source>
</evidence>
<name>A0ABR3JA07_9AGAR</name>
<evidence type="ECO:0008006" key="3">
    <source>
        <dbReference type="Google" id="ProtNLM"/>
    </source>
</evidence>
<proteinExistence type="predicted"/>
<dbReference type="Proteomes" id="UP001556367">
    <property type="component" value="Unassembled WGS sequence"/>
</dbReference>